<dbReference type="FunFam" id="3.40.50.720:FF:000312">
    <property type="entry name" value="(+)-neomenthol dehydrogenase"/>
    <property type="match status" value="2"/>
</dbReference>
<evidence type="ECO:0000256" key="1">
    <source>
        <dbReference type="ARBA" id="ARBA00006484"/>
    </source>
</evidence>
<dbReference type="InterPro" id="IPR045313">
    <property type="entry name" value="CBR1-like"/>
</dbReference>
<dbReference type="GO" id="GO:0016616">
    <property type="term" value="F:oxidoreductase activity, acting on the CH-OH group of donors, NAD or NADP as acceptor"/>
    <property type="evidence" value="ECO:0007669"/>
    <property type="project" value="InterPro"/>
</dbReference>
<dbReference type="PANTHER" id="PTHR43490">
    <property type="entry name" value="(+)-NEOMENTHOL DEHYDROGENASE"/>
    <property type="match status" value="1"/>
</dbReference>
<evidence type="ECO:0000256" key="3">
    <source>
        <dbReference type="ARBA" id="ARBA00023002"/>
    </source>
</evidence>
<keyword evidence="3" id="KW-0560">Oxidoreductase</keyword>
<dbReference type="SUPFAM" id="SSF51735">
    <property type="entry name" value="NAD(P)-binding Rossmann-fold domains"/>
    <property type="match status" value="2"/>
</dbReference>
<dbReference type="Pfam" id="PF00106">
    <property type="entry name" value="adh_short"/>
    <property type="match status" value="2"/>
</dbReference>
<keyword evidence="2" id="KW-0521">NADP</keyword>
<keyword evidence="5" id="KW-1185">Reference proteome</keyword>
<dbReference type="EMBL" id="CP039352">
    <property type="protein sequence ID" value="QCE02780.1"/>
    <property type="molecule type" value="Genomic_DNA"/>
</dbReference>
<dbReference type="Gene3D" id="3.40.50.720">
    <property type="entry name" value="NAD(P)-binding Rossmann-like Domain"/>
    <property type="match status" value="2"/>
</dbReference>
<dbReference type="AlphaFoldDB" id="A0A4D6MMJ2"/>
<dbReference type="InterPro" id="IPR036291">
    <property type="entry name" value="NAD(P)-bd_dom_sf"/>
</dbReference>
<dbReference type="GO" id="GO:0016020">
    <property type="term" value="C:membrane"/>
    <property type="evidence" value="ECO:0007669"/>
    <property type="project" value="TreeGrafter"/>
</dbReference>
<evidence type="ECO:0000313" key="5">
    <source>
        <dbReference type="Proteomes" id="UP000501690"/>
    </source>
</evidence>
<dbReference type="PANTHER" id="PTHR43490:SF91">
    <property type="entry name" value="NAD(P)-BINDING ROSSMANN-FOLD PROTEIN"/>
    <property type="match status" value="1"/>
</dbReference>
<evidence type="ECO:0000313" key="4">
    <source>
        <dbReference type="EMBL" id="QCE02780.1"/>
    </source>
</evidence>
<dbReference type="PRINTS" id="PR00080">
    <property type="entry name" value="SDRFAMILY"/>
</dbReference>
<dbReference type="CDD" id="cd05324">
    <property type="entry name" value="carb_red_PTCR-like_SDR_c"/>
    <property type="match status" value="1"/>
</dbReference>
<gene>
    <name evidence="4" type="ORF">DEO72_LG8g795</name>
</gene>
<organism evidence="4 5">
    <name type="scientific">Vigna unguiculata</name>
    <name type="common">Cowpea</name>
    <dbReference type="NCBI Taxonomy" id="3917"/>
    <lineage>
        <taxon>Eukaryota</taxon>
        <taxon>Viridiplantae</taxon>
        <taxon>Streptophyta</taxon>
        <taxon>Embryophyta</taxon>
        <taxon>Tracheophyta</taxon>
        <taxon>Spermatophyta</taxon>
        <taxon>Magnoliopsida</taxon>
        <taxon>eudicotyledons</taxon>
        <taxon>Gunneridae</taxon>
        <taxon>Pentapetalae</taxon>
        <taxon>rosids</taxon>
        <taxon>fabids</taxon>
        <taxon>Fabales</taxon>
        <taxon>Fabaceae</taxon>
        <taxon>Papilionoideae</taxon>
        <taxon>50 kb inversion clade</taxon>
        <taxon>NPAAA clade</taxon>
        <taxon>indigoferoid/millettioid clade</taxon>
        <taxon>Phaseoleae</taxon>
        <taxon>Vigna</taxon>
    </lineage>
</organism>
<comment type="similarity">
    <text evidence="1">Belongs to the short-chain dehydrogenases/reductases (SDR) family.</text>
</comment>
<dbReference type="Proteomes" id="UP000501690">
    <property type="component" value="Linkage Group LG8"/>
</dbReference>
<evidence type="ECO:0000256" key="2">
    <source>
        <dbReference type="ARBA" id="ARBA00022857"/>
    </source>
</evidence>
<sequence>MGEATQRYAVVTGANKGIGLEIVRQLASEGIKVVLTARNEERGLQALQKLNASGLSHLVLFHQLDVADAASVASLAHFIKSKFGKLDILVNNAGILGVVIEDSDLISTVILNRGVVPDEEGTKALTQTYELAEECLQINYYGTKITIESLMPLLQLSDSPRIVNVSSALGQLESFPKESWARGVFSDADNLTEEKIDEIVKKFLSDFKEGSLESKGWPRYLGAYIVSKAAMNGYTRILAKKNPSLCINSVCPGYVKTDITANTGFLTMEEGAASPVKLYHNSELKVKMGEATQRYAVVTGANKGIGLEIVRQLASEGIKVVLTARNEERGLQALQKLNASGLSHLVLFHQLDVADAASVASLAHFIKSKFGKLDILVNNAGISGIVIEDSDLITTILVNHEEGTKAMTQTYELAEECLQINYYGTKITVESLMPLLQLSDSPTIVNVSSSLGQLESFPKESWARGVFSDADNLTEEKMDEIVKKFLSDFKEGSLESKGWPRYIGAYIVSKAAMNGYTRILAKKNPSLCINSVCPGYVKTDITSNTGFLTVEEGAASPVRLALLPNGSPSGLFYYRADVASF</sequence>
<dbReference type="PRINTS" id="PR00081">
    <property type="entry name" value="GDHRDH"/>
</dbReference>
<name>A0A4D6MMJ2_VIGUN</name>
<reference evidence="4 5" key="1">
    <citation type="submission" date="2019-04" db="EMBL/GenBank/DDBJ databases">
        <title>An improved genome assembly and genetic linkage map for asparagus bean, Vigna unguiculata ssp. sesquipedialis.</title>
        <authorList>
            <person name="Xia Q."/>
            <person name="Zhang R."/>
            <person name="Dong Y."/>
        </authorList>
    </citation>
    <scope>NUCLEOTIDE SEQUENCE [LARGE SCALE GENOMIC DNA]</scope>
    <source>
        <tissue evidence="4">Leaf</tissue>
    </source>
</reference>
<accession>A0A4D6MMJ2</accession>
<protein>
    <submittedName>
        <fullName evidence="4">Carbonyl reductase</fullName>
    </submittedName>
</protein>
<dbReference type="InterPro" id="IPR002347">
    <property type="entry name" value="SDR_fam"/>
</dbReference>
<proteinExistence type="inferred from homology"/>